<dbReference type="GO" id="GO:0017116">
    <property type="term" value="F:single-stranded DNA helicase activity"/>
    <property type="evidence" value="ECO:0007669"/>
    <property type="project" value="TreeGrafter"/>
</dbReference>
<dbReference type="InterPro" id="IPR003593">
    <property type="entry name" value="AAA+_ATPase"/>
</dbReference>
<feature type="domain" description="AAA+ ATPase" evidence="4">
    <location>
        <begin position="37"/>
        <end position="153"/>
    </location>
</feature>
<dbReference type="Pfam" id="PF12002">
    <property type="entry name" value="MgsA_C"/>
    <property type="match status" value="1"/>
</dbReference>
<dbReference type="Gene3D" id="1.10.3710.10">
    <property type="entry name" value="DNA polymerase III clamp loader subunits, C-terminal domain"/>
    <property type="match status" value="1"/>
</dbReference>
<dbReference type="InterPro" id="IPR003959">
    <property type="entry name" value="ATPase_AAA_core"/>
</dbReference>
<evidence type="ECO:0000313" key="6">
    <source>
        <dbReference type="Proteomes" id="UP000198625"/>
    </source>
</evidence>
<dbReference type="GO" id="GO:0003677">
    <property type="term" value="F:DNA binding"/>
    <property type="evidence" value="ECO:0007669"/>
    <property type="project" value="InterPro"/>
</dbReference>
<dbReference type="FunFam" id="1.20.272.10:FF:000001">
    <property type="entry name" value="Putative AAA family ATPase"/>
    <property type="match status" value="1"/>
</dbReference>
<comment type="similarity">
    <text evidence="1">Belongs to the AAA ATPase family. RarA/MGS1/WRNIP1 subfamily.</text>
</comment>
<evidence type="ECO:0000313" key="5">
    <source>
        <dbReference type="EMBL" id="SDY44924.1"/>
    </source>
</evidence>
<dbReference type="Gene3D" id="1.10.8.60">
    <property type="match status" value="1"/>
</dbReference>
<keyword evidence="2" id="KW-0547">Nucleotide-binding</keyword>
<protein>
    <submittedName>
        <fullName evidence="5">Recombination protein MgsA</fullName>
    </submittedName>
</protein>
<organism evidence="5 6">
    <name type="scientific">Proteiniborus ethanoligenes</name>
    <dbReference type="NCBI Taxonomy" id="415015"/>
    <lineage>
        <taxon>Bacteria</taxon>
        <taxon>Bacillati</taxon>
        <taxon>Bacillota</taxon>
        <taxon>Clostridia</taxon>
        <taxon>Eubacteriales</taxon>
        <taxon>Proteiniborus</taxon>
    </lineage>
</organism>
<keyword evidence="6" id="KW-1185">Reference proteome</keyword>
<dbReference type="AlphaFoldDB" id="A0A1H3K086"/>
<sequence length="424" mass="47305">MKPLADLVRPAKIDDVIGQDHILGKERLLRKLIESKHIPNMIFYGPPGTGKTTVANIIANETDKRIYKLNATEASTKDIKDIINDLDSLFAHKGVLLYLDEIQNFNKKQQQSLLKYIESGEITLISSTTENPYFTIFNAIISRSTIFEFKKLNEEDILDGIKRALKIAEEQIFNVHINYDEEALLYIAQVSGGDLRRAITNLELALYSSSSILGSDNFKIDISIAKECTQTSGFAYDKFGDNHYDILSAFQKSIRGSDPDASIHYLAKLIKAGDLLSICRRLLVIASEDIGLAYPNAISIVNSCVDAALKLGFPEARIPLAQAVILLATSPKSNSAISAIDSALKDLDSKNIGDIPFYLKDGHYKNSSNLGRGIGYKYPHNYPNNYVKQDYLPENLKDTVYYKSSSNKVETKIKEYLEKLKSGD</sequence>
<evidence type="ECO:0000256" key="2">
    <source>
        <dbReference type="ARBA" id="ARBA00022741"/>
    </source>
</evidence>
<dbReference type="InterPro" id="IPR027417">
    <property type="entry name" value="P-loop_NTPase"/>
</dbReference>
<gene>
    <name evidence="5" type="ORF">SAMN05660462_00064</name>
</gene>
<dbReference type="InterPro" id="IPR021886">
    <property type="entry name" value="MgsA_C"/>
</dbReference>
<evidence type="ECO:0000256" key="1">
    <source>
        <dbReference type="ARBA" id="ARBA00008959"/>
    </source>
</evidence>
<dbReference type="PANTHER" id="PTHR13779">
    <property type="entry name" value="WERNER HELICASE-INTERACTING PROTEIN 1 FAMILY MEMBER"/>
    <property type="match status" value="1"/>
</dbReference>
<dbReference type="SUPFAM" id="SSF52540">
    <property type="entry name" value="P-loop containing nucleoside triphosphate hydrolases"/>
    <property type="match status" value="1"/>
</dbReference>
<dbReference type="OrthoDB" id="9778364at2"/>
<dbReference type="STRING" id="415015.SAMN05660462_00064"/>
<dbReference type="Gene3D" id="1.20.272.10">
    <property type="match status" value="1"/>
</dbReference>
<dbReference type="GO" id="GO:0000731">
    <property type="term" value="P:DNA synthesis involved in DNA repair"/>
    <property type="evidence" value="ECO:0007669"/>
    <property type="project" value="TreeGrafter"/>
</dbReference>
<dbReference type="Proteomes" id="UP000198625">
    <property type="component" value="Unassembled WGS sequence"/>
</dbReference>
<dbReference type="GO" id="GO:0016887">
    <property type="term" value="F:ATP hydrolysis activity"/>
    <property type="evidence" value="ECO:0007669"/>
    <property type="project" value="InterPro"/>
</dbReference>
<dbReference type="CDD" id="cd00009">
    <property type="entry name" value="AAA"/>
    <property type="match status" value="1"/>
</dbReference>
<evidence type="ECO:0000259" key="4">
    <source>
        <dbReference type="SMART" id="SM00382"/>
    </source>
</evidence>
<dbReference type="InterPro" id="IPR032423">
    <property type="entry name" value="AAA_assoc_2"/>
</dbReference>
<proteinExistence type="inferred from homology"/>
<reference evidence="5 6" key="1">
    <citation type="submission" date="2016-10" db="EMBL/GenBank/DDBJ databases">
        <authorList>
            <person name="de Groot N.N."/>
        </authorList>
    </citation>
    <scope>NUCLEOTIDE SEQUENCE [LARGE SCALE GENOMIC DNA]</scope>
    <source>
        <strain evidence="5 6">DSM 21650</strain>
    </source>
</reference>
<dbReference type="InterPro" id="IPR008921">
    <property type="entry name" value="DNA_pol3_clamp-load_cplx_C"/>
</dbReference>
<name>A0A1H3K086_9FIRM</name>
<dbReference type="GO" id="GO:0006261">
    <property type="term" value="P:DNA-templated DNA replication"/>
    <property type="evidence" value="ECO:0007669"/>
    <property type="project" value="TreeGrafter"/>
</dbReference>
<dbReference type="SUPFAM" id="SSF48019">
    <property type="entry name" value="post-AAA+ oligomerization domain-like"/>
    <property type="match status" value="1"/>
</dbReference>
<dbReference type="GO" id="GO:0005524">
    <property type="term" value="F:ATP binding"/>
    <property type="evidence" value="ECO:0007669"/>
    <property type="project" value="UniProtKB-KW"/>
</dbReference>
<dbReference type="PANTHER" id="PTHR13779:SF7">
    <property type="entry name" value="ATPASE WRNIP1"/>
    <property type="match status" value="1"/>
</dbReference>
<keyword evidence="3" id="KW-0067">ATP-binding</keyword>
<dbReference type="SMART" id="SM00382">
    <property type="entry name" value="AAA"/>
    <property type="match status" value="1"/>
</dbReference>
<dbReference type="GO" id="GO:0008047">
    <property type="term" value="F:enzyme activator activity"/>
    <property type="evidence" value="ECO:0007669"/>
    <property type="project" value="TreeGrafter"/>
</dbReference>
<evidence type="ECO:0000256" key="3">
    <source>
        <dbReference type="ARBA" id="ARBA00022840"/>
    </source>
</evidence>
<dbReference type="EMBL" id="FNQE01000001">
    <property type="protein sequence ID" value="SDY44924.1"/>
    <property type="molecule type" value="Genomic_DNA"/>
</dbReference>
<dbReference type="CDD" id="cd18139">
    <property type="entry name" value="HLD_clamp_RarA"/>
    <property type="match status" value="1"/>
</dbReference>
<dbReference type="Pfam" id="PF00004">
    <property type="entry name" value="AAA"/>
    <property type="match status" value="1"/>
</dbReference>
<dbReference type="FunFam" id="1.10.3710.10:FF:000003">
    <property type="entry name" value="ATPase, AAA family protein"/>
    <property type="match status" value="1"/>
</dbReference>
<dbReference type="RefSeq" id="WP_091725640.1">
    <property type="nucleotide sequence ID" value="NZ_FNQE01000001.1"/>
</dbReference>
<dbReference type="Pfam" id="PF16193">
    <property type="entry name" value="AAA_assoc_2"/>
    <property type="match status" value="1"/>
</dbReference>
<accession>A0A1H3K086</accession>
<dbReference type="Gene3D" id="3.40.50.300">
    <property type="entry name" value="P-loop containing nucleotide triphosphate hydrolases"/>
    <property type="match status" value="1"/>
</dbReference>
<dbReference type="InterPro" id="IPR051314">
    <property type="entry name" value="AAA_ATPase_RarA/MGS1/WRNIP1"/>
</dbReference>